<feature type="domain" description="GPI ethanolamine phosphate transferase 2 C-terminal" evidence="14">
    <location>
        <begin position="456"/>
        <end position="943"/>
    </location>
</feature>
<evidence type="ECO:0000313" key="17">
    <source>
        <dbReference type="RefSeq" id="XP_033578099.1"/>
    </source>
</evidence>
<keyword evidence="9 13" id="KW-1133">Transmembrane helix</keyword>
<keyword evidence="16" id="KW-1185">Reference proteome</keyword>
<reference evidence="15 17" key="1">
    <citation type="journal article" date="2020" name="Stud. Mycol.">
        <title>101 Dothideomycetes genomes: a test case for predicting lifestyles and emergence of pathogens.</title>
        <authorList>
            <person name="Haridas S."/>
            <person name="Albert R."/>
            <person name="Binder M."/>
            <person name="Bloem J."/>
            <person name="Labutti K."/>
            <person name="Salamov A."/>
            <person name="Andreopoulos B."/>
            <person name="Baker S."/>
            <person name="Barry K."/>
            <person name="Bills G."/>
            <person name="Bluhm B."/>
            <person name="Cannon C."/>
            <person name="Castanera R."/>
            <person name="Culley D."/>
            <person name="Daum C."/>
            <person name="Ezra D."/>
            <person name="Gonzalez J."/>
            <person name="Henrissat B."/>
            <person name="Kuo A."/>
            <person name="Liang C."/>
            <person name="Lipzen A."/>
            <person name="Lutzoni F."/>
            <person name="Magnuson J."/>
            <person name="Mondo S."/>
            <person name="Nolan M."/>
            <person name="Ohm R."/>
            <person name="Pangilinan J."/>
            <person name="Park H.-J."/>
            <person name="Ramirez L."/>
            <person name="Alfaro M."/>
            <person name="Sun H."/>
            <person name="Tritt A."/>
            <person name="Yoshinaga Y."/>
            <person name="Zwiers L.-H."/>
            <person name="Turgeon B."/>
            <person name="Goodwin S."/>
            <person name="Spatafora J."/>
            <person name="Crous P."/>
            <person name="Grigoriev I."/>
        </authorList>
    </citation>
    <scope>NUCLEOTIDE SEQUENCE</scope>
    <source>
        <strain evidence="15 17">CBS 304.34</strain>
    </source>
</reference>
<comment type="subcellular location">
    <subcellularLocation>
        <location evidence="1 13">Endoplasmic reticulum membrane</location>
        <topology evidence="1 13">Multi-pass membrane protein</topology>
    </subcellularLocation>
</comment>
<dbReference type="FunFam" id="3.40.720.10:FF:000045">
    <property type="entry name" value="GPI ethanolamine phosphate transferase 2"/>
    <property type="match status" value="1"/>
</dbReference>
<dbReference type="GO" id="GO:0006506">
    <property type="term" value="P:GPI anchor biosynthetic process"/>
    <property type="evidence" value="ECO:0007669"/>
    <property type="project" value="UniProtKB-UniPathway"/>
</dbReference>
<feature type="transmembrane region" description="Helical" evidence="13">
    <location>
        <begin position="464"/>
        <end position="482"/>
    </location>
</feature>
<comment type="pathway">
    <text evidence="2 13">Glycolipid biosynthesis; glycosylphosphatidylinositol-anchor biosynthesis.</text>
</comment>
<evidence type="ECO:0000256" key="10">
    <source>
        <dbReference type="ARBA" id="ARBA00023136"/>
    </source>
</evidence>
<dbReference type="Pfam" id="PF19316">
    <property type="entry name" value="PIGO_PIGG"/>
    <property type="match status" value="1"/>
</dbReference>
<feature type="transmembrane region" description="Helical" evidence="13">
    <location>
        <begin position="743"/>
        <end position="769"/>
    </location>
</feature>
<dbReference type="SUPFAM" id="SSF53649">
    <property type="entry name" value="Alkaline phosphatase-like"/>
    <property type="match status" value="1"/>
</dbReference>
<dbReference type="OrthoDB" id="272139at2759"/>
<feature type="transmembrane region" description="Helical" evidence="13">
    <location>
        <begin position="916"/>
        <end position="941"/>
    </location>
</feature>
<evidence type="ECO:0000256" key="8">
    <source>
        <dbReference type="ARBA" id="ARBA00022824"/>
    </source>
</evidence>
<evidence type="ECO:0000256" key="7">
    <source>
        <dbReference type="ARBA" id="ARBA00022692"/>
    </source>
</evidence>
<dbReference type="InterPro" id="IPR017850">
    <property type="entry name" value="Alkaline_phosphatase_core_sf"/>
</dbReference>
<evidence type="ECO:0000256" key="3">
    <source>
        <dbReference type="ARBA" id="ARBA00005315"/>
    </source>
</evidence>
<gene>
    <name evidence="15 17" type="ORF">BDZ99DRAFT_508456</name>
</gene>
<keyword evidence="10 13" id="KW-0472">Membrane</keyword>
<dbReference type="EMBL" id="MU003699">
    <property type="protein sequence ID" value="KAF2811135.1"/>
    <property type="molecule type" value="Genomic_DNA"/>
</dbReference>
<feature type="transmembrane region" description="Helical" evidence="13">
    <location>
        <begin position="580"/>
        <end position="598"/>
    </location>
</feature>
<evidence type="ECO:0000259" key="14">
    <source>
        <dbReference type="Pfam" id="PF19316"/>
    </source>
</evidence>
<dbReference type="Pfam" id="PF01663">
    <property type="entry name" value="Phosphodiest"/>
    <property type="match status" value="1"/>
</dbReference>
<dbReference type="GeneID" id="54465222"/>
<evidence type="ECO:0000256" key="5">
    <source>
        <dbReference type="ARBA" id="ARBA00022502"/>
    </source>
</evidence>
<feature type="transmembrane region" description="Helical" evidence="13">
    <location>
        <begin position="790"/>
        <end position="810"/>
    </location>
</feature>
<name>A0A6A6YT43_9PEZI</name>
<accession>A0A6A6YT43</accession>
<dbReference type="UniPathway" id="UPA00196"/>
<evidence type="ECO:0000256" key="2">
    <source>
        <dbReference type="ARBA" id="ARBA00004687"/>
    </source>
</evidence>
<organism evidence="15">
    <name type="scientific">Mytilinidion resinicola</name>
    <dbReference type="NCBI Taxonomy" id="574789"/>
    <lineage>
        <taxon>Eukaryota</taxon>
        <taxon>Fungi</taxon>
        <taxon>Dikarya</taxon>
        <taxon>Ascomycota</taxon>
        <taxon>Pezizomycotina</taxon>
        <taxon>Dothideomycetes</taxon>
        <taxon>Pleosporomycetidae</taxon>
        <taxon>Mytilinidiales</taxon>
        <taxon>Mytilinidiaceae</taxon>
        <taxon>Mytilinidion</taxon>
    </lineage>
</organism>
<comment type="similarity">
    <text evidence="3 13">Belongs to the PIGG/PIGN/PIGO family. PIGG subfamily.</text>
</comment>
<dbReference type="AlphaFoldDB" id="A0A6A6YT43"/>
<feature type="transmembrane region" description="Helical" evidence="13">
    <location>
        <begin position="543"/>
        <end position="560"/>
    </location>
</feature>
<dbReference type="Gene3D" id="3.40.720.10">
    <property type="entry name" value="Alkaline Phosphatase, subunit A"/>
    <property type="match status" value="1"/>
</dbReference>
<dbReference type="InterPro" id="IPR039527">
    <property type="entry name" value="PIGG/GPI7"/>
</dbReference>
<evidence type="ECO:0000256" key="1">
    <source>
        <dbReference type="ARBA" id="ARBA00004477"/>
    </source>
</evidence>
<keyword evidence="11" id="KW-0325">Glycoprotein</keyword>
<evidence type="ECO:0000256" key="11">
    <source>
        <dbReference type="ARBA" id="ARBA00023180"/>
    </source>
</evidence>
<evidence type="ECO:0000256" key="13">
    <source>
        <dbReference type="RuleBase" id="RU367106"/>
    </source>
</evidence>
<proteinExistence type="inferred from homology"/>
<dbReference type="InterPro" id="IPR037674">
    <property type="entry name" value="PIG-G_N"/>
</dbReference>
<keyword evidence="7 13" id="KW-0812">Transmembrane</keyword>
<feature type="transmembrane region" description="Helical" evidence="13">
    <location>
        <begin position="494"/>
        <end position="513"/>
    </location>
</feature>
<evidence type="ECO:0000256" key="9">
    <source>
        <dbReference type="ARBA" id="ARBA00022989"/>
    </source>
</evidence>
<evidence type="ECO:0000256" key="12">
    <source>
        <dbReference type="ARBA" id="ARBA00056729"/>
    </source>
</evidence>
<dbReference type="GO" id="GO:0051267">
    <property type="term" value="F:CP2 mannose-ethanolamine phosphotransferase activity"/>
    <property type="evidence" value="ECO:0007669"/>
    <property type="project" value="TreeGrafter"/>
</dbReference>
<keyword evidence="8 13" id="KW-0256">Endoplasmic reticulum</keyword>
<reference evidence="17" key="3">
    <citation type="submission" date="2025-04" db="UniProtKB">
        <authorList>
            <consortium name="RefSeq"/>
        </authorList>
    </citation>
    <scope>IDENTIFICATION</scope>
    <source>
        <strain evidence="17">CBS 304.34</strain>
    </source>
</reference>
<feature type="transmembrane region" description="Helical" evidence="13">
    <location>
        <begin position="7"/>
        <end position="31"/>
    </location>
</feature>
<evidence type="ECO:0000256" key="6">
    <source>
        <dbReference type="ARBA" id="ARBA00022679"/>
    </source>
</evidence>
<feature type="transmembrane region" description="Helical" evidence="13">
    <location>
        <begin position="881"/>
        <end position="904"/>
    </location>
</feature>
<dbReference type="InterPro" id="IPR045687">
    <property type="entry name" value="PIGG/GPI7_C"/>
</dbReference>
<evidence type="ECO:0000256" key="4">
    <source>
        <dbReference type="ARBA" id="ARBA00020830"/>
    </source>
</evidence>
<sequence length="944" mass="104220">MGVRADSLFLTAANLILPTSILIFATAFFPYKPFLPGLAKYEDTRYGAPPEAPFDKVIFMVVDALRSDFVYSEKSGFKFTQSLISSGAAIPFTAHATSPTITMPRVKAITTGSIPSFLDVILNFAESDTTSTLAHQDTWLAQLKAKEGGKLVMYGDDTWLKLFPDTFSRADGTSSFFVSVSGACGNPRVCRAVELRHQWQDFTEVDNNVTRHVPGELLNSDWNAMIMHYLGLDHIGHKAGPNSPNMIPKQIEMDGIVQQIYEAIEGETHLENALFVLAGDHGMNDGGNHGGSAPGETSPALVFISPKLKMITPGVECPTTPSQDFDYYTKVEQSDIAPTLAGLLGFPVPLNNLGVFIPDLLQFWDKGVDRAQLLLGNARQINTIVKATFPSSDFEHDPSVFLSACTGLSTGDELACDWKRILQIVAAYNEEFIADVGLNHLLEFCRKAQDVMSSTASNYDVSRLIIGCSIASVSVVLTLLSMMRSLSKPNSTGVFFALYVLLYGIMMFASSYVEEEQHFWYWATSAWFFYLFIYRSRKKEQESFALHPALMLLICVRIMRRWNQTGQKYAGAPDIVHSDFLNNPLMLWSLIGATYLATTLRLSRQVARSVSESEDDSENGISEAHKLIGALVMMPLGFTAFLFKLGFTAKDAPELVEGMTSALLDWVDSLSLVAISRAIFWGIGGSLLWLTINEWRKSRARKGARGSGSLAASLFDFLSLFLITQTRAQNIPLYLLFRAMLFFLAHLGLTPTQITLSTLVLSHVSFFALGNSNAISSIDLSNAYNGVSGYNVLAVGFMLFASNWAGPIYWASYGTLLLSVHDSDIAEASQTHEQQDKKIKSWVAAERQQLHSLAVATSTPNKNEKVGENASGEERLFFNHLALLTLFTATGLLAVQVACTVLRTHLFIWTVFSPKYLYAMAWGLAFHLGINVGWGSVVWWVGRW</sequence>
<keyword evidence="5 13" id="KW-0337">GPI-anchor biosynthesis</keyword>
<dbReference type="Proteomes" id="UP000504636">
    <property type="component" value="Unplaced"/>
</dbReference>
<dbReference type="InterPro" id="IPR002591">
    <property type="entry name" value="Phosphodiest/P_Trfase"/>
</dbReference>
<feature type="transmembrane region" description="Helical" evidence="13">
    <location>
        <begin position="627"/>
        <end position="649"/>
    </location>
</feature>
<evidence type="ECO:0000313" key="15">
    <source>
        <dbReference type="EMBL" id="KAF2811135.1"/>
    </source>
</evidence>
<dbReference type="GO" id="GO:0005789">
    <property type="term" value="C:endoplasmic reticulum membrane"/>
    <property type="evidence" value="ECO:0007669"/>
    <property type="project" value="UniProtKB-SubCell"/>
</dbReference>
<protein>
    <recommendedName>
        <fullName evidence="4 13">GPI ethanolamine phosphate transferase 2</fullName>
    </recommendedName>
</protein>
<evidence type="ECO:0000313" key="16">
    <source>
        <dbReference type="Proteomes" id="UP000504636"/>
    </source>
</evidence>
<reference evidence="17" key="2">
    <citation type="submission" date="2020-04" db="EMBL/GenBank/DDBJ databases">
        <authorList>
            <consortium name="NCBI Genome Project"/>
        </authorList>
    </citation>
    <scope>NUCLEOTIDE SEQUENCE</scope>
    <source>
        <strain evidence="17">CBS 304.34</strain>
    </source>
</reference>
<comment type="function">
    <text evidence="12 13">Ethanolamine phosphate transferase involved in glycosylphosphatidylinositol-anchor biosynthesis. Transfers ethanolamine phosphate to the GPI second mannose.</text>
</comment>
<dbReference type="CDD" id="cd16024">
    <property type="entry name" value="GPI_EPT_2"/>
    <property type="match status" value="1"/>
</dbReference>
<dbReference type="PANTHER" id="PTHR23072:SF0">
    <property type="entry name" value="GPI ETHANOLAMINE PHOSPHATE TRANSFERASE 2"/>
    <property type="match status" value="1"/>
</dbReference>
<feature type="transmembrane region" description="Helical" evidence="13">
    <location>
        <begin position="519"/>
        <end position="536"/>
    </location>
</feature>
<dbReference type="RefSeq" id="XP_033578099.1">
    <property type="nucleotide sequence ID" value="XM_033724329.1"/>
</dbReference>
<dbReference type="PANTHER" id="PTHR23072">
    <property type="entry name" value="PHOSPHATIDYLINOSITOL GLYCAN-RELATED"/>
    <property type="match status" value="1"/>
</dbReference>
<keyword evidence="6 13" id="KW-0808">Transferase</keyword>
<feature type="transmembrane region" description="Helical" evidence="13">
    <location>
        <begin position="669"/>
        <end position="692"/>
    </location>
</feature>